<keyword evidence="1" id="KW-0472">Membrane</keyword>
<keyword evidence="1" id="KW-0812">Transmembrane</keyword>
<feature type="transmembrane region" description="Helical" evidence="1">
    <location>
        <begin position="129"/>
        <end position="148"/>
    </location>
</feature>
<dbReference type="STRING" id="305900.GV64_08360"/>
<keyword evidence="3" id="KW-1185">Reference proteome</keyword>
<gene>
    <name evidence="2" type="ORF">GV64_08360</name>
</gene>
<feature type="transmembrane region" description="Helical" evidence="1">
    <location>
        <begin position="6"/>
        <end position="24"/>
    </location>
</feature>
<feature type="transmembrane region" description="Helical" evidence="1">
    <location>
        <begin position="68"/>
        <end position="91"/>
    </location>
</feature>
<comment type="caution">
    <text evidence="2">The sequence shown here is derived from an EMBL/GenBank/DDBJ whole genome shotgun (WGS) entry which is preliminary data.</text>
</comment>
<protein>
    <submittedName>
        <fullName evidence="2">Uncharacterized protein</fullName>
    </submittedName>
</protein>
<sequence length="364" mass="41895">MVMSITVITGLTVCFESGVAKYIVKKAGNHGIEYNIVYILTLSLINVLSTCVLLFLLSMLFEFNNEHYAYYVVSITVLLLMSINTLLKSILEYNLLFKEIQTYAFINSFSMLVYLFFISLISLDVRHLFLAHFFSVISGSIYLVCKLGKIELKNINRQPFVDVFRERNVLLKYYFMGLSVSGFHPLSRALFLTCFGTTGFVIWDVSSRLAQVANSIITSLSLPIYSLAIREPKSVSKNAVLKIFIGSLMMYVLGMVFYYFTRCYIVKYFSLSEVYNSIDTIIFFLVFGFCCNGVSEPFSRYIIATSNLKDYVMIKMSSIMMMFVLFISNTLSDVNFSIWYFIINVLTSFLISIMFYRRNIYSYG</sequence>
<proteinExistence type="predicted"/>
<feature type="transmembrane region" description="Helical" evidence="1">
    <location>
        <begin position="36"/>
        <end position="56"/>
    </location>
</feature>
<reference evidence="2 3" key="1">
    <citation type="submission" date="2014-06" db="EMBL/GenBank/DDBJ databases">
        <title>Whole Genome Sequences of Three Symbiotic Endozoicomonas Bacteria.</title>
        <authorList>
            <person name="Neave M.J."/>
            <person name="Apprill A."/>
            <person name="Voolstra C.R."/>
        </authorList>
    </citation>
    <scope>NUCLEOTIDE SEQUENCE [LARGE SCALE GENOMIC DNA]</scope>
    <source>
        <strain evidence="2 3">DSM 22380</strain>
    </source>
</reference>
<organism evidence="2 3">
    <name type="scientific">Endozoicomonas elysicola</name>
    <dbReference type="NCBI Taxonomy" id="305900"/>
    <lineage>
        <taxon>Bacteria</taxon>
        <taxon>Pseudomonadati</taxon>
        <taxon>Pseudomonadota</taxon>
        <taxon>Gammaproteobacteria</taxon>
        <taxon>Oceanospirillales</taxon>
        <taxon>Endozoicomonadaceae</taxon>
        <taxon>Endozoicomonas</taxon>
    </lineage>
</organism>
<dbReference type="AlphaFoldDB" id="A0A081K9C7"/>
<dbReference type="EMBL" id="JOJP01000001">
    <property type="protein sequence ID" value="KEI70753.1"/>
    <property type="molecule type" value="Genomic_DNA"/>
</dbReference>
<feature type="transmembrane region" description="Helical" evidence="1">
    <location>
        <begin position="240"/>
        <end position="260"/>
    </location>
</feature>
<feature type="transmembrane region" description="Helical" evidence="1">
    <location>
        <begin position="280"/>
        <end position="299"/>
    </location>
</feature>
<dbReference type="Proteomes" id="UP000027997">
    <property type="component" value="Unassembled WGS sequence"/>
</dbReference>
<feature type="transmembrane region" description="Helical" evidence="1">
    <location>
        <begin position="209"/>
        <end position="228"/>
    </location>
</feature>
<feature type="transmembrane region" description="Helical" evidence="1">
    <location>
        <begin position="337"/>
        <end position="356"/>
    </location>
</feature>
<name>A0A081K9C7_9GAMM</name>
<evidence type="ECO:0000313" key="2">
    <source>
        <dbReference type="EMBL" id="KEI70753.1"/>
    </source>
</evidence>
<accession>A0A081K9C7</accession>
<feature type="transmembrane region" description="Helical" evidence="1">
    <location>
        <begin position="103"/>
        <end position="123"/>
    </location>
</feature>
<evidence type="ECO:0000256" key="1">
    <source>
        <dbReference type="SAM" id="Phobius"/>
    </source>
</evidence>
<feature type="transmembrane region" description="Helical" evidence="1">
    <location>
        <begin position="173"/>
        <end position="203"/>
    </location>
</feature>
<keyword evidence="1" id="KW-1133">Transmembrane helix</keyword>
<evidence type="ECO:0000313" key="3">
    <source>
        <dbReference type="Proteomes" id="UP000027997"/>
    </source>
</evidence>
<feature type="transmembrane region" description="Helical" evidence="1">
    <location>
        <begin position="311"/>
        <end position="331"/>
    </location>
</feature>